<dbReference type="InterPro" id="IPR024187">
    <property type="entry name" value="Sig_transdc_resp-reg_cit/mal"/>
</dbReference>
<keyword evidence="17" id="KW-1185">Reference proteome</keyword>
<keyword evidence="5" id="KW-0805">Transcription regulation</keyword>
<dbReference type="AlphaFoldDB" id="A0A084IYV6"/>
<gene>
    <name evidence="13" type="primary">citT_2</name>
    <name evidence="13" type="ORF">BACWE_61770</name>
    <name evidence="14" type="ORF">I6G81_03355</name>
    <name evidence="12" type="ORF">III_04786</name>
</gene>
<reference evidence="14 17" key="3">
    <citation type="submission" date="2020-12" db="EMBL/GenBank/DDBJ databases">
        <title>FDA dAtabase for Regulatory Grade micrObial Sequences (FDA-ARGOS): Supporting development and validation of Infectious Disease Dx tests.</title>
        <authorList>
            <person name="Nelson B."/>
            <person name="Plummer A."/>
            <person name="Tallon L."/>
            <person name="Sadzewicz L."/>
            <person name="Zhao X."/>
            <person name="Boylan J."/>
            <person name="Ott S."/>
            <person name="Bowen H."/>
            <person name="Vavikolanu K."/>
            <person name="Mehta A."/>
            <person name="Aluvathingal J."/>
            <person name="Nadendla S."/>
            <person name="Myers T."/>
            <person name="Yan Y."/>
            <person name="Sichtig H."/>
        </authorList>
    </citation>
    <scope>NUCLEOTIDE SEQUENCE [LARGE SCALE GENOMIC DNA]</scope>
    <source>
        <strain evidence="14 17">FDAARGOS_924</strain>
    </source>
</reference>
<reference evidence="13 16" key="2">
    <citation type="submission" date="2016-10" db="EMBL/GenBank/DDBJ databases">
        <title>Genome Sequence of Bacillus weihenstephanensis GM6LP.</title>
        <authorList>
            <person name="Poehlein A."/>
            <person name="Wemheuer F."/>
            <person name="Hollensteiner J."/>
            <person name="Wemheuer B."/>
        </authorList>
    </citation>
    <scope>NUCLEOTIDE SEQUENCE [LARGE SCALE GENOMIC DNA]</scope>
    <source>
        <strain evidence="13 16">GM6LP</strain>
    </source>
</reference>
<feature type="modified residue" description="4-aspartylphosphate" evidence="9">
    <location>
        <position position="57"/>
    </location>
</feature>
<dbReference type="EMBL" id="CP065877">
    <property type="protein sequence ID" value="QQA16549.1"/>
    <property type="molecule type" value="Genomic_DNA"/>
</dbReference>
<dbReference type="PANTHER" id="PTHR45526">
    <property type="entry name" value="TRANSCRIPTIONAL REGULATORY PROTEIN DPIA"/>
    <property type="match status" value="1"/>
</dbReference>
<evidence type="ECO:0000256" key="7">
    <source>
        <dbReference type="ARBA" id="ARBA00023159"/>
    </source>
</evidence>
<evidence type="ECO:0000313" key="13">
    <source>
        <dbReference type="EMBL" id="PJN59689.1"/>
    </source>
</evidence>
<evidence type="ECO:0000256" key="10">
    <source>
        <dbReference type="SAM" id="Coils"/>
    </source>
</evidence>
<keyword evidence="7" id="KW-0010">Activator</keyword>
<proteinExistence type="predicted"/>
<dbReference type="GO" id="GO:0005737">
    <property type="term" value="C:cytoplasm"/>
    <property type="evidence" value="ECO:0007669"/>
    <property type="project" value="UniProtKB-SubCell"/>
</dbReference>
<dbReference type="Proteomes" id="UP000236165">
    <property type="component" value="Unassembled WGS sequence"/>
</dbReference>
<dbReference type="GO" id="GO:0003700">
    <property type="term" value="F:DNA-binding transcription factor activity"/>
    <property type="evidence" value="ECO:0007669"/>
    <property type="project" value="InterPro"/>
</dbReference>
<evidence type="ECO:0000313" key="15">
    <source>
        <dbReference type="Proteomes" id="UP000006976"/>
    </source>
</evidence>
<reference evidence="12 15" key="1">
    <citation type="submission" date="2012-04" db="EMBL/GenBank/DDBJ databases">
        <title>The Genome Sequence of Bacillus cereus VD078.</title>
        <authorList>
            <consortium name="The Broad Institute Genome Sequencing Platform"/>
            <consortium name="The Broad Institute Genome Sequencing Center for Infectious Disease"/>
            <person name="Feldgarden M."/>
            <person name="Van der Auwera G.A."/>
            <person name="Mahillon J."/>
            <person name="Duprez V."/>
            <person name="Timmery S."/>
            <person name="Mattelet C."/>
            <person name="Dierick K."/>
            <person name="Sun M."/>
            <person name="Yu Z."/>
            <person name="Zhu L."/>
            <person name="Hu X."/>
            <person name="Shank E.B."/>
            <person name="Swiecicka I."/>
            <person name="Hansen B.M."/>
            <person name="Andrup L."/>
            <person name="Young S.K."/>
            <person name="Zeng Q."/>
            <person name="Gargeya S."/>
            <person name="Fitzgerald M."/>
            <person name="Haas B."/>
            <person name="Abouelleil A."/>
            <person name="Alvarado L."/>
            <person name="Arachchi H.M."/>
            <person name="Berlin A."/>
            <person name="Chapman S.B."/>
            <person name="Goldberg J."/>
            <person name="Griggs A."/>
            <person name="Gujja S."/>
            <person name="Hansen M."/>
            <person name="Howarth C."/>
            <person name="Imamovic A."/>
            <person name="Larimer J."/>
            <person name="McCowen C."/>
            <person name="Montmayeur A."/>
            <person name="Murphy C."/>
            <person name="Neiman D."/>
            <person name="Pearson M."/>
            <person name="Priest M."/>
            <person name="Roberts A."/>
            <person name="Saif S."/>
            <person name="Shea T."/>
            <person name="Sisk P."/>
            <person name="Sykes S."/>
            <person name="Wortman J."/>
            <person name="Nusbaum C."/>
            <person name="Birren B."/>
        </authorList>
    </citation>
    <scope>NUCLEOTIDE SEQUENCE [LARGE SCALE GENOMIC DNA]</scope>
    <source>
        <strain evidence="12 15">VD078</strain>
    </source>
</reference>
<protein>
    <submittedName>
        <fullName evidence="14">Response regulator</fullName>
    </submittedName>
    <submittedName>
        <fullName evidence="13">Transcriptional regulatory protein CitT</fullName>
    </submittedName>
</protein>
<keyword evidence="4" id="KW-0902">Two-component regulatory system</keyword>
<dbReference type="EMBL" id="AHEV01000031">
    <property type="protein sequence ID" value="EJR34906.1"/>
    <property type="molecule type" value="Genomic_DNA"/>
</dbReference>
<evidence type="ECO:0000313" key="14">
    <source>
        <dbReference type="EMBL" id="QQA16549.1"/>
    </source>
</evidence>
<dbReference type="SMART" id="SM00448">
    <property type="entry name" value="REC"/>
    <property type="match status" value="1"/>
</dbReference>
<evidence type="ECO:0000256" key="1">
    <source>
        <dbReference type="ARBA" id="ARBA00004496"/>
    </source>
</evidence>
<comment type="subcellular location">
    <subcellularLocation>
        <location evidence="1">Cytoplasm</location>
    </subcellularLocation>
</comment>
<evidence type="ECO:0000256" key="5">
    <source>
        <dbReference type="ARBA" id="ARBA00023015"/>
    </source>
</evidence>
<dbReference type="PANTHER" id="PTHR45526:SF6">
    <property type="entry name" value="TRANSCRIPTIONAL REGULATORY PROTEIN CITT"/>
    <property type="match status" value="1"/>
</dbReference>
<name>A0A084IYV6_BACMY</name>
<evidence type="ECO:0000313" key="16">
    <source>
        <dbReference type="Proteomes" id="UP000236165"/>
    </source>
</evidence>
<keyword evidence="6" id="KW-0238">DNA-binding</keyword>
<dbReference type="Gene3D" id="3.40.50.2300">
    <property type="match status" value="1"/>
</dbReference>
<dbReference type="InterPro" id="IPR048714">
    <property type="entry name" value="DpiA-like_HTH"/>
</dbReference>
<dbReference type="Pfam" id="PF20714">
    <property type="entry name" value="HTH_64"/>
    <property type="match status" value="1"/>
</dbReference>
<dbReference type="SUPFAM" id="SSF52172">
    <property type="entry name" value="CheY-like"/>
    <property type="match status" value="1"/>
</dbReference>
<dbReference type="Pfam" id="PF00072">
    <property type="entry name" value="Response_reg"/>
    <property type="match status" value="1"/>
</dbReference>
<evidence type="ECO:0000256" key="6">
    <source>
        <dbReference type="ARBA" id="ARBA00023125"/>
    </source>
</evidence>
<evidence type="ECO:0000256" key="8">
    <source>
        <dbReference type="ARBA" id="ARBA00023163"/>
    </source>
</evidence>
<dbReference type="CDD" id="cd19925">
    <property type="entry name" value="REC_citrate_TCS"/>
    <property type="match status" value="1"/>
</dbReference>
<organism evidence="13 16">
    <name type="scientific">Bacillus mycoides</name>
    <dbReference type="NCBI Taxonomy" id="1405"/>
    <lineage>
        <taxon>Bacteria</taxon>
        <taxon>Bacillati</taxon>
        <taxon>Bacillota</taxon>
        <taxon>Bacilli</taxon>
        <taxon>Bacillales</taxon>
        <taxon>Bacillaceae</taxon>
        <taxon>Bacillus</taxon>
        <taxon>Bacillus cereus group</taxon>
    </lineage>
</organism>
<feature type="coiled-coil region" evidence="10">
    <location>
        <begin position="111"/>
        <end position="138"/>
    </location>
</feature>
<dbReference type="KEGG" id="bmyo:BG05_5366"/>
<dbReference type="GO" id="GO:0003677">
    <property type="term" value="F:DNA binding"/>
    <property type="evidence" value="ECO:0007669"/>
    <property type="project" value="UniProtKB-KW"/>
</dbReference>
<sequence>MNEGIEVLIVEDDIRIAEIHRRFTEKIEGFKVIGTATTGEQAKEWLEFVKPQLVLLDVYLPDMQGTELVTYIRHNLHDTDIIMITAASETDVVWHALRGGVTDYIVKPLTFDRFKTSLEGYQKKITKLKKNAQLSSEQIEHLWSQRGVQANPIEYAPKGIDPLTLAKIKKHMLAVNEEGITAEMLSSMVGVSRSTARRYLEYLISGKKVHAELIYGSVGRPERRYFRVSS</sequence>
<evidence type="ECO:0000313" key="12">
    <source>
        <dbReference type="EMBL" id="EJR34906.1"/>
    </source>
</evidence>
<dbReference type="InterPro" id="IPR051271">
    <property type="entry name" value="2C-system_Tx_regulators"/>
</dbReference>
<dbReference type="GO" id="GO:0000156">
    <property type="term" value="F:phosphorelay response regulator activity"/>
    <property type="evidence" value="ECO:0007669"/>
    <property type="project" value="TreeGrafter"/>
</dbReference>
<accession>A0A084IYV6</accession>
<keyword evidence="2" id="KW-0963">Cytoplasm</keyword>
<dbReference type="Proteomes" id="UP000596196">
    <property type="component" value="Chromosome"/>
</dbReference>
<dbReference type="PIRSF" id="PIRSF006171">
    <property type="entry name" value="RR_citrat_malat"/>
    <property type="match status" value="1"/>
</dbReference>
<dbReference type="RefSeq" id="WP_002169202.1">
    <property type="nucleotide sequence ID" value="NZ_CP009692.1"/>
</dbReference>
<evidence type="ECO:0000256" key="9">
    <source>
        <dbReference type="PROSITE-ProRule" id="PRU00169"/>
    </source>
</evidence>
<feature type="domain" description="Response regulatory" evidence="11">
    <location>
        <begin position="6"/>
        <end position="122"/>
    </location>
</feature>
<evidence type="ECO:0000256" key="2">
    <source>
        <dbReference type="ARBA" id="ARBA00022490"/>
    </source>
</evidence>
<keyword evidence="8" id="KW-0804">Transcription</keyword>
<dbReference type="PROSITE" id="PS50110">
    <property type="entry name" value="RESPONSE_REGULATORY"/>
    <property type="match status" value="1"/>
</dbReference>
<dbReference type="InterPro" id="IPR001789">
    <property type="entry name" value="Sig_transdc_resp-reg_receiver"/>
</dbReference>
<accession>J8IBQ6</accession>
<evidence type="ECO:0000313" key="17">
    <source>
        <dbReference type="Proteomes" id="UP000596196"/>
    </source>
</evidence>
<dbReference type="Proteomes" id="UP000006976">
    <property type="component" value="Unassembled WGS sequence"/>
</dbReference>
<dbReference type="InterPro" id="IPR011006">
    <property type="entry name" value="CheY-like_superfamily"/>
</dbReference>
<keyword evidence="3 9" id="KW-0597">Phosphoprotein</keyword>
<accession>A0A0B5SEV5</accession>
<evidence type="ECO:0000256" key="3">
    <source>
        <dbReference type="ARBA" id="ARBA00022553"/>
    </source>
</evidence>
<dbReference type="FunFam" id="3.40.50.2300:FF:000057">
    <property type="entry name" value="Transcriptional regulatory protein"/>
    <property type="match status" value="1"/>
</dbReference>
<keyword evidence="10" id="KW-0175">Coiled coil</keyword>
<evidence type="ECO:0000256" key="4">
    <source>
        <dbReference type="ARBA" id="ARBA00023012"/>
    </source>
</evidence>
<evidence type="ECO:0000259" key="11">
    <source>
        <dbReference type="PROSITE" id="PS50110"/>
    </source>
</evidence>
<dbReference type="EMBL" id="MKZQ01000096">
    <property type="protein sequence ID" value="PJN59689.1"/>
    <property type="molecule type" value="Genomic_DNA"/>
</dbReference>